<comment type="caution">
    <text evidence="1">The sequence shown here is derived from an EMBL/GenBank/DDBJ whole genome shotgun (WGS) entry which is preliminary data.</text>
</comment>
<proteinExistence type="predicted"/>
<name>A0A4Y2UL95_ARAVE</name>
<dbReference type="Proteomes" id="UP000499080">
    <property type="component" value="Unassembled WGS sequence"/>
</dbReference>
<gene>
    <name evidence="1" type="ORF">AVEN_70940_1</name>
</gene>
<protein>
    <submittedName>
        <fullName evidence="1">Uncharacterized protein</fullName>
    </submittedName>
</protein>
<accession>A0A4Y2UL95</accession>
<organism evidence="1 2">
    <name type="scientific">Araneus ventricosus</name>
    <name type="common">Orbweaver spider</name>
    <name type="synonym">Epeira ventricosa</name>
    <dbReference type="NCBI Taxonomy" id="182803"/>
    <lineage>
        <taxon>Eukaryota</taxon>
        <taxon>Metazoa</taxon>
        <taxon>Ecdysozoa</taxon>
        <taxon>Arthropoda</taxon>
        <taxon>Chelicerata</taxon>
        <taxon>Arachnida</taxon>
        <taxon>Araneae</taxon>
        <taxon>Araneomorphae</taxon>
        <taxon>Entelegynae</taxon>
        <taxon>Araneoidea</taxon>
        <taxon>Araneidae</taxon>
        <taxon>Araneus</taxon>
    </lineage>
</organism>
<reference evidence="1 2" key="1">
    <citation type="journal article" date="2019" name="Sci. Rep.">
        <title>Orb-weaving spider Araneus ventricosus genome elucidates the spidroin gene catalogue.</title>
        <authorList>
            <person name="Kono N."/>
            <person name="Nakamura H."/>
            <person name="Ohtoshi R."/>
            <person name="Moran D.A.P."/>
            <person name="Shinohara A."/>
            <person name="Yoshida Y."/>
            <person name="Fujiwara M."/>
            <person name="Mori M."/>
            <person name="Tomita M."/>
            <person name="Arakawa K."/>
        </authorList>
    </citation>
    <scope>NUCLEOTIDE SEQUENCE [LARGE SCALE GENOMIC DNA]</scope>
</reference>
<keyword evidence="2" id="KW-1185">Reference proteome</keyword>
<evidence type="ECO:0000313" key="1">
    <source>
        <dbReference type="EMBL" id="GBO13423.1"/>
    </source>
</evidence>
<dbReference type="EMBL" id="BGPR01037739">
    <property type="protein sequence ID" value="GBO13423.1"/>
    <property type="molecule type" value="Genomic_DNA"/>
</dbReference>
<sequence>MGSLPRFCQSKRKLNTCSFEFPTKLRIAKATLSFENAYHNRRGDSQKDKTVMGSAKCDTIGAIHQRVLTLTPVSALRFLILHAKRADCRAPFSPVFGSQKIGELSWDRVQSAFVRMCQ</sequence>
<dbReference type="AlphaFoldDB" id="A0A4Y2UL95"/>
<evidence type="ECO:0000313" key="2">
    <source>
        <dbReference type="Proteomes" id="UP000499080"/>
    </source>
</evidence>